<dbReference type="EMBL" id="JSCE01000219">
    <property type="protein sequence ID" value="KHM50916.1"/>
    <property type="molecule type" value="Genomic_DNA"/>
</dbReference>
<proteinExistence type="predicted"/>
<gene>
    <name evidence="2" type="ORF">NZ47_11910</name>
</gene>
<evidence type="ECO:0000313" key="3">
    <source>
        <dbReference type="Proteomes" id="UP000030993"/>
    </source>
</evidence>
<accession>A0A0B2JW99</accession>
<evidence type="ECO:0000313" key="2">
    <source>
        <dbReference type="EMBL" id="KHM50916.1"/>
    </source>
</evidence>
<feature type="transmembrane region" description="Helical" evidence="1">
    <location>
        <begin position="28"/>
        <end position="49"/>
    </location>
</feature>
<keyword evidence="1" id="KW-0812">Transmembrane</keyword>
<reference evidence="2 3" key="1">
    <citation type="journal article" date="2013" name="PLoS ONE">
        <title>Identification and characterization of three novel lipases belonging to families II and V from Anaerovibrio lipolyticus 5ST.</title>
        <authorList>
            <person name="Prive F."/>
            <person name="Kaderbhai N.N."/>
            <person name="Girdwood S."/>
            <person name="Worgan H.J."/>
            <person name="Pinloche E."/>
            <person name="Scollan N.D."/>
            <person name="Huws S.A."/>
            <person name="Newbold C.J."/>
        </authorList>
    </citation>
    <scope>NUCLEOTIDE SEQUENCE [LARGE SCALE GENOMIC DNA]</scope>
    <source>
        <strain evidence="2 3">5S</strain>
    </source>
</reference>
<sequence length="66" mass="7214">MDSSRTRQCLSPGAFLFLNKIGTQPQNWLKILALLAVGIMYDCVVFHAVHPAANELPTDGADKVVM</sequence>
<keyword evidence="3" id="KW-1185">Reference proteome</keyword>
<keyword evidence="1" id="KW-1133">Transmembrane helix</keyword>
<dbReference type="STRING" id="82374.NZ47_11910"/>
<protein>
    <submittedName>
        <fullName evidence="2">Uncharacterized protein</fullName>
    </submittedName>
</protein>
<dbReference type="Proteomes" id="UP000030993">
    <property type="component" value="Unassembled WGS sequence"/>
</dbReference>
<name>A0A0B2JW99_9FIRM</name>
<comment type="caution">
    <text evidence="2">The sequence shown here is derived from an EMBL/GenBank/DDBJ whole genome shotgun (WGS) entry which is preliminary data.</text>
</comment>
<dbReference type="AlphaFoldDB" id="A0A0B2JW99"/>
<organism evidence="2 3">
    <name type="scientific">Anaerovibrio lipolyticus</name>
    <dbReference type="NCBI Taxonomy" id="82374"/>
    <lineage>
        <taxon>Bacteria</taxon>
        <taxon>Bacillati</taxon>
        <taxon>Bacillota</taxon>
        <taxon>Negativicutes</taxon>
        <taxon>Selenomonadales</taxon>
        <taxon>Selenomonadaceae</taxon>
        <taxon>Anaerovibrio</taxon>
    </lineage>
</organism>
<keyword evidence="1" id="KW-0472">Membrane</keyword>
<evidence type="ECO:0000256" key="1">
    <source>
        <dbReference type="SAM" id="Phobius"/>
    </source>
</evidence>